<proteinExistence type="predicted"/>
<sequence length="411" mass="45016">MLTIPEKDSNSRHLQRLIFVMSGVALTALVVWFIARQLFAEQPSELQLAAVERGSVIQTLAVFGRLTPRASNSLVAQVDGHVSELNVLPGAEVNANTAIITLSNPQLLRQLQIAKLNWQKAQAKHVSALAKLQREATQLQNDVAMAASELKFAEQEIETLRKLHKTKLLSELDFLRAKTRLEQLRLQLDLTKRSEAAFQNTLEYEKQALALELESEKQQLAMTQDDVNNLQVTTTQSGILTELLADIEIGQAVSKGTVLAKLSSQNSLFAQLLAPASAIDILSAGMAVNIGIKGKTYAAQVVRVHPNVEANQIKFEATFTEHIPSSAVNNLSVSAEVMLASKDNTLRVAKPLYLKAGAERQVLYVFDGDEVQEKQVKIGMQGSEFIEVLAGVEIGEQVLKALPQSRSAIKL</sequence>
<dbReference type="Gene3D" id="1.10.287.470">
    <property type="entry name" value="Helix hairpin bin"/>
    <property type="match status" value="1"/>
</dbReference>
<name>A0A5R9PYM6_9GAMM</name>
<dbReference type="GO" id="GO:0030313">
    <property type="term" value="C:cell envelope"/>
    <property type="evidence" value="ECO:0007669"/>
    <property type="project" value="UniProtKB-SubCell"/>
</dbReference>
<keyword evidence="4" id="KW-0472">Membrane</keyword>
<evidence type="ECO:0008006" key="7">
    <source>
        <dbReference type="Google" id="ProtNLM"/>
    </source>
</evidence>
<keyword evidence="2 3" id="KW-0175">Coiled coil</keyword>
<feature type="transmembrane region" description="Helical" evidence="4">
    <location>
        <begin position="17"/>
        <end position="35"/>
    </location>
</feature>
<accession>A0A5R9PYM6</accession>
<evidence type="ECO:0000256" key="2">
    <source>
        <dbReference type="ARBA" id="ARBA00023054"/>
    </source>
</evidence>
<protein>
    <recommendedName>
        <fullName evidence="7">RND transporter</fullName>
    </recommendedName>
</protein>
<evidence type="ECO:0000256" key="4">
    <source>
        <dbReference type="SAM" id="Phobius"/>
    </source>
</evidence>
<evidence type="ECO:0000256" key="3">
    <source>
        <dbReference type="SAM" id="Coils"/>
    </source>
</evidence>
<evidence type="ECO:0000313" key="6">
    <source>
        <dbReference type="Proteomes" id="UP000309186"/>
    </source>
</evidence>
<dbReference type="Gene3D" id="2.40.50.100">
    <property type="match status" value="1"/>
</dbReference>
<dbReference type="PANTHER" id="PTHR32347:SF23">
    <property type="entry name" value="BLL5650 PROTEIN"/>
    <property type="match status" value="1"/>
</dbReference>
<dbReference type="RefSeq" id="WP_138483114.1">
    <property type="nucleotide sequence ID" value="NZ_PPSW01000026.1"/>
</dbReference>
<comment type="subcellular location">
    <subcellularLocation>
        <location evidence="1">Cell envelope</location>
    </subcellularLocation>
</comment>
<reference evidence="5 6" key="1">
    <citation type="submission" date="2018-01" db="EMBL/GenBank/DDBJ databases">
        <title>Co-occurrence of chitin degradation, pigmentation and bioactivity in marine Pseudoalteromonas.</title>
        <authorList>
            <person name="Paulsen S."/>
            <person name="Gram L."/>
            <person name="Machado H."/>
        </authorList>
    </citation>
    <scope>NUCLEOTIDE SEQUENCE [LARGE SCALE GENOMIC DNA]</scope>
    <source>
        <strain evidence="5 6">S3663</strain>
    </source>
</reference>
<dbReference type="SUPFAM" id="SSF56954">
    <property type="entry name" value="Outer membrane efflux proteins (OEP)"/>
    <property type="match status" value="1"/>
</dbReference>
<feature type="coiled-coil region" evidence="3">
    <location>
        <begin position="199"/>
        <end position="233"/>
    </location>
</feature>
<evidence type="ECO:0000313" key="5">
    <source>
        <dbReference type="EMBL" id="TLX46003.1"/>
    </source>
</evidence>
<keyword evidence="4" id="KW-1133">Transmembrane helix</keyword>
<dbReference type="AlphaFoldDB" id="A0A5R9PYM6"/>
<dbReference type="InterPro" id="IPR050465">
    <property type="entry name" value="UPF0194_transport"/>
</dbReference>
<dbReference type="EMBL" id="PPSW01000026">
    <property type="protein sequence ID" value="TLX46003.1"/>
    <property type="molecule type" value="Genomic_DNA"/>
</dbReference>
<organism evidence="5 6">
    <name type="scientific">Pseudoalteromonas phenolica</name>
    <dbReference type="NCBI Taxonomy" id="161398"/>
    <lineage>
        <taxon>Bacteria</taxon>
        <taxon>Pseudomonadati</taxon>
        <taxon>Pseudomonadota</taxon>
        <taxon>Gammaproteobacteria</taxon>
        <taxon>Alteromonadales</taxon>
        <taxon>Pseudoalteromonadaceae</taxon>
        <taxon>Pseudoalteromonas</taxon>
    </lineage>
</organism>
<feature type="coiled-coil region" evidence="3">
    <location>
        <begin position="122"/>
        <end position="163"/>
    </location>
</feature>
<dbReference type="Gene3D" id="2.40.420.20">
    <property type="match status" value="1"/>
</dbReference>
<evidence type="ECO:0000256" key="1">
    <source>
        <dbReference type="ARBA" id="ARBA00004196"/>
    </source>
</evidence>
<dbReference type="OrthoDB" id="6336582at2"/>
<gene>
    <name evidence="5" type="ORF">C1E24_15920</name>
</gene>
<comment type="caution">
    <text evidence="5">The sequence shown here is derived from an EMBL/GenBank/DDBJ whole genome shotgun (WGS) entry which is preliminary data.</text>
</comment>
<dbReference type="Proteomes" id="UP000309186">
    <property type="component" value="Unassembled WGS sequence"/>
</dbReference>
<keyword evidence="4" id="KW-0812">Transmembrane</keyword>
<dbReference type="PANTHER" id="PTHR32347">
    <property type="entry name" value="EFFLUX SYSTEM COMPONENT YKNX-RELATED"/>
    <property type="match status" value="1"/>
</dbReference>